<feature type="domain" description="CARMIL pleckstrin homology" evidence="1">
    <location>
        <begin position="21"/>
        <end position="81"/>
    </location>
</feature>
<evidence type="ECO:0000313" key="3">
    <source>
        <dbReference type="Proteomes" id="UP000015102"/>
    </source>
</evidence>
<dbReference type="Gene3D" id="2.30.29.30">
    <property type="entry name" value="Pleckstrin-homology domain (PH domain)/Phosphotyrosine-binding domain (PTB)"/>
    <property type="match status" value="1"/>
</dbReference>
<dbReference type="AlphaFoldDB" id="T1H3U9"/>
<dbReference type="HOGENOM" id="CLU_2335989_0_0_1"/>
<reference evidence="2" key="2">
    <citation type="submission" date="2015-06" db="UniProtKB">
        <authorList>
            <consortium name="EnsemblMetazoa"/>
        </authorList>
    </citation>
    <scope>IDENTIFICATION</scope>
</reference>
<evidence type="ECO:0000313" key="2">
    <source>
        <dbReference type="EnsemblMetazoa" id="MESCA010941-PA"/>
    </source>
</evidence>
<name>T1H3U9_MEGSC</name>
<protein>
    <recommendedName>
        <fullName evidence="1">CARMIL pleckstrin homology domain-containing protein</fullName>
    </recommendedName>
</protein>
<dbReference type="EnsemblMetazoa" id="MESCA010941-RA">
    <property type="protein sequence ID" value="MESCA010941-PA"/>
    <property type="gene ID" value="MESCA010941"/>
</dbReference>
<dbReference type="Pfam" id="PF17888">
    <property type="entry name" value="Carm_PH"/>
    <property type="match status" value="1"/>
</dbReference>
<reference evidence="3" key="1">
    <citation type="submission" date="2013-02" db="EMBL/GenBank/DDBJ databases">
        <authorList>
            <person name="Hughes D."/>
        </authorList>
    </citation>
    <scope>NUCLEOTIDE SEQUENCE</scope>
    <source>
        <strain>Durham</strain>
        <strain evidence="3">NC isolate 2 -- Noor lab</strain>
    </source>
</reference>
<proteinExistence type="predicted"/>
<keyword evidence="3" id="KW-1185">Reference proteome</keyword>
<dbReference type="STRING" id="36166.T1H3U9"/>
<accession>T1H3U9</accession>
<dbReference type="EMBL" id="CAQQ02376565">
    <property type="status" value="NOT_ANNOTATED_CDS"/>
    <property type="molecule type" value="Genomic_DNA"/>
</dbReference>
<dbReference type="InterPro" id="IPR011993">
    <property type="entry name" value="PH-like_dom_sf"/>
</dbReference>
<dbReference type="InterPro" id="IPR041245">
    <property type="entry name" value="CARMIL_PH"/>
</dbReference>
<sequence length="98" mass="11162">MNKFEKVPHFCRNSWEFCGGIEHHFHYLDIQAVESKKPVHFSIITHDRTYSFLTTGDAGNFSSNADVILTDLASAIKQIFPTVPLKYIIRKVSTAGEF</sequence>
<dbReference type="Proteomes" id="UP000015102">
    <property type="component" value="Unassembled WGS sequence"/>
</dbReference>
<evidence type="ECO:0000259" key="1">
    <source>
        <dbReference type="Pfam" id="PF17888"/>
    </source>
</evidence>
<organism evidence="2 3">
    <name type="scientific">Megaselia scalaris</name>
    <name type="common">Humpbacked fly</name>
    <name type="synonym">Phora scalaris</name>
    <dbReference type="NCBI Taxonomy" id="36166"/>
    <lineage>
        <taxon>Eukaryota</taxon>
        <taxon>Metazoa</taxon>
        <taxon>Ecdysozoa</taxon>
        <taxon>Arthropoda</taxon>
        <taxon>Hexapoda</taxon>
        <taxon>Insecta</taxon>
        <taxon>Pterygota</taxon>
        <taxon>Neoptera</taxon>
        <taxon>Endopterygota</taxon>
        <taxon>Diptera</taxon>
        <taxon>Brachycera</taxon>
        <taxon>Muscomorpha</taxon>
        <taxon>Platypezoidea</taxon>
        <taxon>Phoridae</taxon>
        <taxon>Megaseliini</taxon>
        <taxon>Megaselia</taxon>
    </lineage>
</organism>